<reference evidence="2 3" key="1">
    <citation type="submission" date="2020-01" db="EMBL/GenBank/DDBJ databases">
        <title>Complete genome sequence of Chitinophaga sp. H33E-04 isolated from quinoa roots.</title>
        <authorList>
            <person name="Weon H.-Y."/>
            <person name="Lee S.A."/>
        </authorList>
    </citation>
    <scope>NUCLEOTIDE SEQUENCE [LARGE SCALE GENOMIC DNA]</scope>
    <source>
        <strain evidence="2 3">H33E-04</strain>
    </source>
</reference>
<accession>A0A6B9ZL95</accession>
<dbReference type="RefSeq" id="WP_162333534.1">
    <property type="nucleotide sequence ID" value="NZ_CP048113.1"/>
</dbReference>
<sequence length="102" mass="11106">MSSTDTAKPAKPAKSSRKDARDTIEKKLDLLLVDLKTELGETKFRNRIRKAAKLLSKGLDKPKKKSLVKKKAAKGAVKKAKPVKTAKVPKPAKAEAITKTAE</sequence>
<evidence type="ECO:0000313" key="2">
    <source>
        <dbReference type="EMBL" id="QHS61875.1"/>
    </source>
</evidence>
<proteinExistence type="predicted"/>
<protein>
    <submittedName>
        <fullName evidence="2">Uncharacterized protein</fullName>
    </submittedName>
</protein>
<feature type="region of interest" description="Disordered" evidence="1">
    <location>
        <begin position="62"/>
        <end position="102"/>
    </location>
</feature>
<evidence type="ECO:0000256" key="1">
    <source>
        <dbReference type="SAM" id="MobiDB-lite"/>
    </source>
</evidence>
<feature type="compositionally biased region" description="Basic residues" evidence="1">
    <location>
        <begin position="62"/>
        <end position="84"/>
    </location>
</feature>
<dbReference type="Proteomes" id="UP000476411">
    <property type="component" value="Chromosome"/>
</dbReference>
<feature type="compositionally biased region" description="Low complexity" evidence="1">
    <location>
        <begin position="1"/>
        <end position="13"/>
    </location>
</feature>
<dbReference type="EMBL" id="CP048113">
    <property type="protein sequence ID" value="QHS61875.1"/>
    <property type="molecule type" value="Genomic_DNA"/>
</dbReference>
<name>A0A6B9ZL95_9BACT</name>
<dbReference type="AlphaFoldDB" id="A0A6B9ZL95"/>
<dbReference type="KEGG" id="chih:GWR21_20385"/>
<feature type="region of interest" description="Disordered" evidence="1">
    <location>
        <begin position="1"/>
        <end position="21"/>
    </location>
</feature>
<keyword evidence="3" id="KW-1185">Reference proteome</keyword>
<organism evidence="2 3">
    <name type="scientific">Chitinophaga agri</name>
    <dbReference type="NCBI Taxonomy" id="2703787"/>
    <lineage>
        <taxon>Bacteria</taxon>
        <taxon>Pseudomonadati</taxon>
        <taxon>Bacteroidota</taxon>
        <taxon>Chitinophagia</taxon>
        <taxon>Chitinophagales</taxon>
        <taxon>Chitinophagaceae</taxon>
        <taxon>Chitinophaga</taxon>
    </lineage>
</organism>
<evidence type="ECO:0000313" key="3">
    <source>
        <dbReference type="Proteomes" id="UP000476411"/>
    </source>
</evidence>
<gene>
    <name evidence="2" type="ORF">GWR21_20385</name>
</gene>